<comment type="subcellular location">
    <subcellularLocation>
        <location evidence="2">Cell inner membrane</location>
        <topology evidence="2">Multi-pass membrane protein</topology>
    </subcellularLocation>
</comment>
<name>A0AAP9Y4I4_BURGL</name>
<evidence type="ECO:0000256" key="2">
    <source>
        <dbReference type="ARBA" id="ARBA00004429"/>
    </source>
</evidence>
<dbReference type="GO" id="GO:0006355">
    <property type="term" value="P:regulation of DNA-templated transcription"/>
    <property type="evidence" value="ECO:0007669"/>
    <property type="project" value="InterPro"/>
</dbReference>
<dbReference type="Proteomes" id="UP001056386">
    <property type="component" value="Chromosome 1"/>
</dbReference>
<dbReference type="CDD" id="cd00075">
    <property type="entry name" value="HATPase"/>
    <property type="match status" value="1"/>
</dbReference>
<dbReference type="PROSITE" id="PS50112">
    <property type="entry name" value="PAS"/>
    <property type="match status" value="2"/>
</dbReference>
<evidence type="ECO:0000256" key="5">
    <source>
        <dbReference type="ARBA" id="ARBA00022679"/>
    </source>
</evidence>
<keyword evidence="6 15" id="KW-0812">Transmembrane</keyword>
<dbReference type="SMART" id="SM00388">
    <property type="entry name" value="HisKA"/>
    <property type="match status" value="1"/>
</dbReference>
<evidence type="ECO:0000256" key="1">
    <source>
        <dbReference type="ARBA" id="ARBA00000085"/>
    </source>
</evidence>
<dbReference type="CDD" id="cd00130">
    <property type="entry name" value="PAS"/>
    <property type="match status" value="2"/>
</dbReference>
<proteinExistence type="predicted"/>
<dbReference type="PROSITE" id="PS50110">
    <property type="entry name" value="RESPONSE_REGULATORY"/>
    <property type="match status" value="1"/>
</dbReference>
<keyword evidence="4 13" id="KW-0597">Phosphoprotein</keyword>
<dbReference type="SMART" id="SM00448">
    <property type="entry name" value="REC"/>
    <property type="match status" value="1"/>
</dbReference>
<keyword evidence="7" id="KW-0547">Nucleotide-binding</keyword>
<dbReference type="SUPFAM" id="SSF55785">
    <property type="entry name" value="PYP-like sensor domain (PAS domain)"/>
    <property type="match status" value="2"/>
</dbReference>
<dbReference type="GO" id="GO:0005524">
    <property type="term" value="F:ATP binding"/>
    <property type="evidence" value="ECO:0007669"/>
    <property type="project" value="UniProtKB-KW"/>
</dbReference>
<dbReference type="Proteomes" id="UP000594892">
    <property type="component" value="Chromosome 2"/>
</dbReference>
<dbReference type="SMART" id="SM00091">
    <property type="entry name" value="PAS"/>
    <property type="match status" value="2"/>
</dbReference>
<dbReference type="Pfam" id="PF02518">
    <property type="entry name" value="HATPase_c"/>
    <property type="match status" value="1"/>
</dbReference>
<dbReference type="PROSITE" id="PS50109">
    <property type="entry name" value="HIS_KIN"/>
    <property type="match status" value="1"/>
</dbReference>
<reference evidence="19 21" key="1">
    <citation type="submission" date="2020-12" db="EMBL/GenBank/DDBJ databases">
        <title>FDA dAtabase for Regulatory Grade micrObial Sequences (FDA-ARGOS): Supporting development and validation of Infectious Disease Dx tests.</title>
        <authorList>
            <person name="Minogue T."/>
            <person name="Wolcott M."/>
            <person name="Wasieloski L."/>
            <person name="Aguilar W."/>
            <person name="Moore D."/>
            <person name="Jaissle J."/>
            <person name="Tallon L."/>
            <person name="Sadzewicz L."/>
            <person name="Zhao X."/>
            <person name="Boylan J."/>
            <person name="Ott S."/>
            <person name="Bowen H."/>
            <person name="Vavikolanu K."/>
            <person name="Mehta A."/>
            <person name="Aluvathingal J."/>
            <person name="Nadendla S."/>
            <person name="Yan Y."/>
            <person name="Sichtig H."/>
        </authorList>
    </citation>
    <scope>NUCLEOTIDE SEQUENCE [LARGE SCALE GENOMIC DNA]</scope>
    <source>
        <strain evidence="19 21">FDAARGOS_949</strain>
    </source>
</reference>
<feature type="transmembrane region" description="Helical" evidence="15">
    <location>
        <begin position="12"/>
        <end position="34"/>
    </location>
</feature>
<dbReference type="InterPro" id="IPR036890">
    <property type="entry name" value="HATPase_C_sf"/>
</dbReference>
<feature type="domain" description="Histidine kinase" evidence="16">
    <location>
        <begin position="402"/>
        <end position="619"/>
    </location>
</feature>
<dbReference type="InterPro" id="IPR011006">
    <property type="entry name" value="CheY-like_superfamily"/>
</dbReference>
<protein>
    <recommendedName>
        <fullName evidence="3">histidine kinase</fullName>
        <ecNumber evidence="3">2.7.13.3</ecNumber>
    </recommendedName>
</protein>
<dbReference type="EMBL" id="CP065601">
    <property type="protein sequence ID" value="QPQ93920.1"/>
    <property type="molecule type" value="Genomic_DNA"/>
</dbReference>
<dbReference type="InterPro" id="IPR003661">
    <property type="entry name" value="HisK_dim/P_dom"/>
</dbReference>
<dbReference type="Gene3D" id="3.30.565.10">
    <property type="entry name" value="Histidine kinase-like ATPase, C-terminal domain"/>
    <property type="match status" value="1"/>
</dbReference>
<evidence type="ECO:0000256" key="9">
    <source>
        <dbReference type="ARBA" id="ARBA00022840"/>
    </source>
</evidence>
<dbReference type="InterPro" id="IPR003594">
    <property type="entry name" value="HATPase_dom"/>
</dbReference>
<dbReference type="Pfam" id="PF13493">
    <property type="entry name" value="DUF4118"/>
    <property type="match status" value="1"/>
</dbReference>
<dbReference type="GO" id="GO:0005886">
    <property type="term" value="C:plasma membrane"/>
    <property type="evidence" value="ECO:0007669"/>
    <property type="project" value="UniProtKB-SubCell"/>
</dbReference>
<feature type="modified residue" description="4-aspartylphosphate" evidence="13">
    <location>
        <position position="696"/>
    </location>
</feature>
<dbReference type="InterPro" id="IPR025201">
    <property type="entry name" value="KdpD_TM"/>
</dbReference>
<evidence type="ECO:0000256" key="10">
    <source>
        <dbReference type="ARBA" id="ARBA00022989"/>
    </source>
</evidence>
<keyword evidence="12 15" id="KW-0472">Membrane</keyword>
<dbReference type="NCBIfam" id="TIGR00229">
    <property type="entry name" value="sensory_box"/>
    <property type="match status" value="2"/>
</dbReference>
<dbReference type="Gene3D" id="1.20.120.620">
    <property type="entry name" value="Backbone structure of the membrane domain of e. Coli histidine kinase receptor kdpd"/>
    <property type="match status" value="1"/>
</dbReference>
<dbReference type="Pfam" id="PF08448">
    <property type="entry name" value="PAS_4"/>
    <property type="match status" value="1"/>
</dbReference>
<dbReference type="Gene3D" id="3.30.450.20">
    <property type="entry name" value="PAS domain"/>
    <property type="match status" value="2"/>
</dbReference>
<dbReference type="SUPFAM" id="SSF47384">
    <property type="entry name" value="Homodimeric domain of signal transducing histidine kinase"/>
    <property type="match status" value="1"/>
</dbReference>
<dbReference type="CDD" id="cd00082">
    <property type="entry name" value="HisKA"/>
    <property type="match status" value="1"/>
</dbReference>
<dbReference type="FunFam" id="3.30.565.10:FF:000006">
    <property type="entry name" value="Sensor histidine kinase WalK"/>
    <property type="match status" value="1"/>
</dbReference>
<evidence type="ECO:0000256" key="14">
    <source>
        <dbReference type="SAM" id="MobiDB-lite"/>
    </source>
</evidence>
<feature type="domain" description="PAS" evidence="18">
    <location>
        <begin position="125"/>
        <end position="199"/>
    </location>
</feature>
<evidence type="ECO:0000259" key="16">
    <source>
        <dbReference type="PROSITE" id="PS50109"/>
    </source>
</evidence>
<evidence type="ECO:0000313" key="19">
    <source>
        <dbReference type="EMBL" id="QPQ93920.1"/>
    </source>
</evidence>
<dbReference type="Pfam" id="PF00512">
    <property type="entry name" value="HisKA"/>
    <property type="match status" value="1"/>
</dbReference>
<dbReference type="InterPro" id="IPR005467">
    <property type="entry name" value="His_kinase_dom"/>
</dbReference>
<evidence type="ECO:0000256" key="12">
    <source>
        <dbReference type="ARBA" id="ARBA00023136"/>
    </source>
</evidence>
<evidence type="ECO:0000256" key="11">
    <source>
        <dbReference type="ARBA" id="ARBA00023012"/>
    </source>
</evidence>
<dbReference type="Gene3D" id="3.40.50.2300">
    <property type="match status" value="1"/>
</dbReference>
<keyword evidence="11" id="KW-0902">Two-component regulatory system</keyword>
<dbReference type="Pfam" id="PF00989">
    <property type="entry name" value="PAS"/>
    <property type="match status" value="1"/>
</dbReference>
<keyword evidence="9 20" id="KW-0067">ATP-binding</keyword>
<keyword evidence="10 15" id="KW-1133">Transmembrane helix</keyword>
<comment type="catalytic activity">
    <reaction evidence="1">
        <text>ATP + protein L-histidine = ADP + protein N-phospho-L-histidine.</text>
        <dbReference type="EC" id="2.7.13.3"/>
    </reaction>
</comment>
<dbReference type="GO" id="GO:0009927">
    <property type="term" value="F:histidine phosphotransfer kinase activity"/>
    <property type="evidence" value="ECO:0007669"/>
    <property type="project" value="TreeGrafter"/>
</dbReference>
<organism evidence="19 21">
    <name type="scientific">Burkholderia glumae</name>
    <name type="common">Pseudomonas glumae</name>
    <dbReference type="NCBI Taxonomy" id="337"/>
    <lineage>
        <taxon>Bacteria</taxon>
        <taxon>Pseudomonadati</taxon>
        <taxon>Pseudomonadota</taxon>
        <taxon>Betaproteobacteria</taxon>
        <taxon>Burkholderiales</taxon>
        <taxon>Burkholderiaceae</taxon>
        <taxon>Burkholderia</taxon>
    </lineage>
</organism>
<dbReference type="RefSeq" id="WP_080569358.1">
    <property type="nucleotide sequence ID" value="NZ_CP021074.1"/>
</dbReference>
<feature type="transmembrane region" description="Helical" evidence="15">
    <location>
        <begin position="40"/>
        <end position="73"/>
    </location>
</feature>
<dbReference type="Gene3D" id="1.10.287.130">
    <property type="match status" value="1"/>
</dbReference>
<dbReference type="InterPro" id="IPR036097">
    <property type="entry name" value="HisK_dim/P_sf"/>
</dbReference>
<dbReference type="EMBL" id="CP099587">
    <property type="protein sequence ID" value="USS47177.1"/>
    <property type="molecule type" value="Genomic_DNA"/>
</dbReference>
<dbReference type="InterPro" id="IPR000014">
    <property type="entry name" value="PAS"/>
</dbReference>
<dbReference type="InterPro" id="IPR013656">
    <property type="entry name" value="PAS_4"/>
</dbReference>
<evidence type="ECO:0000259" key="17">
    <source>
        <dbReference type="PROSITE" id="PS50110"/>
    </source>
</evidence>
<dbReference type="InterPro" id="IPR035965">
    <property type="entry name" value="PAS-like_dom_sf"/>
</dbReference>
<evidence type="ECO:0000256" key="4">
    <source>
        <dbReference type="ARBA" id="ARBA00022553"/>
    </source>
</evidence>
<dbReference type="GO" id="GO:0000155">
    <property type="term" value="F:phosphorelay sensor kinase activity"/>
    <property type="evidence" value="ECO:0007669"/>
    <property type="project" value="InterPro"/>
</dbReference>
<accession>A0AAP9Y4I4</accession>
<dbReference type="InterPro" id="IPR038318">
    <property type="entry name" value="KdpD_sf"/>
</dbReference>
<evidence type="ECO:0000256" key="7">
    <source>
        <dbReference type="ARBA" id="ARBA00022741"/>
    </source>
</evidence>
<dbReference type="SUPFAM" id="SSF55874">
    <property type="entry name" value="ATPase domain of HSP90 chaperone/DNA topoisomerase II/histidine kinase"/>
    <property type="match status" value="1"/>
</dbReference>
<keyword evidence="5" id="KW-0808">Transferase</keyword>
<dbReference type="EC" id="2.7.13.3" evidence="3"/>
<evidence type="ECO:0000256" key="6">
    <source>
        <dbReference type="ARBA" id="ARBA00022692"/>
    </source>
</evidence>
<feature type="domain" description="Response regulatory" evidence="17">
    <location>
        <begin position="647"/>
        <end position="762"/>
    </location>
</feature>
<keyword evidence="22" id="KW-1185">Reference proteome</keyword>
<evidence type="ECO:0000256" key="3">
    <source>
        <dbReference type="ARBA" id="ARBA00012438"/>
    </source>
</evidence>
<evidence type="ECO:0000256" key="15">
    <source>
        <dbReference type="SAM" id="Phobius"/>
    </source>
</evidence>
<evidence type="ECO:0000313" key="20">
    <source>
        <dbReference type="EMBL" id="USS47177.1"/>
    </source>
</evidence>
<evidence type="ECO:0000256" key="13">
    <source>
        <dbReference type="PROSITE-ProRule" id="PRU00169"/>
    </source>
</evidence>
<evidence type="ECO:0000259" key="18">
    <source>
        <dbReference type="PROSITE" id="PS50112"/>
    </source>
</evidence>
<dbReference type="SUPFAM" id="SSF52172">
    <property type="entry name" value="CheY-like"/>
    <property type="match status" value="1"/>
</dbReference>
<sequence>MTQMQSGWIRNGMTGAALVAMATVLQSLLVHYGGPNMPLLLYYPFIAGVAWTISFGAGLVASLVSALLIWLLFVSDPRAYPLVPAMQAMQIGLFLLVSGVVCAVVAAFHHSRLTNDALRRREAAARQQYESVLASLTQGVIVTDSAGRITYLNPAAAALADLDARVAHGRALTDALHGNDGHGAGTRSTTVLERVLRGEPGASDLLWLRPAGQGARIPVAAVASPLCDPDGVRSGAVLVLRDVSADHERATANQMLRRLVDASPDAIIGVGADRLITSWNPAAQRMFGYAEAQALGRDAGMLVAPRWQRRHPLAAAVRDVHDAVSGVDLLCVRENGERFRATLAASPVFDDEQVCVALSLTLRDARLQRRRERDNHHRLRGARDARRQADTSNRLKDELLAIVSHELRTPLNVIYGWVEVMRNPVAEALQRQAIDAIDRSARSLSRMVADLLDASSLATGKLRLDPMPVDLVRVVADVTGALGTTAANEGITLETHCELDTCIVSGDAERLRQMLSNLLSNAFKFTPRGGRVTVALSRENARALLSVTDTGQGVAPEFLPHVFEAFRRAEGSPASPRRGLGLGLSIVRHIAELHGGSARVTSDGTGHGTTFEVALPAGWQPAGTLTWAAQTTSAPATRERLHLGGQRILLVDDDATSRTSLATALATLGAEIVVAESGRDALARIEAARPTVVLSDLAMPDGDGFWLLDALHGGNYTTAPVLAVTAHAGQADERRVLAAGFDAYLCKPVDIQLLAREILRTTQARGEVPTHALPPPQALDSRLPD</sequence>
<dbReference type="PRINTS" id="PR00344">
    <property type="entry name" value="BCTRLSENSOR"/>
</dbReference>
<dbReference type="PANTHER" id="PTHR43047">
    <property type="entry name" value="TWO-COMPONENT HISTIDINE PROTEIN KINASE"/>
    <property type="match status" value="1"/>
</dbReference>
<dbReference type="InterPro" id="IPR004358">
    <property type="entry name" value="Sig_transdc_His_kin-like_C"/>
</dbReference>
<reference evidence="20" key="2">
    <citation type="submission" date="2022-06" db="EMBL/GenBank/DDBJ databases">
        <title>Draft genome sequence of Burkholderia glumae strain GR20004 isolated from rice panicle showing bacterial panicle blight.</title>
        <authorList>
            <person name="Choi S.Y."/>
            <person name="Lee Y.H."/>
        </authorList>
    </citation>
    <scope>NUCLEOTIDE SEQUENCE</scope>
    <source>
        <strain evidence="20">GR20004</strain>
    </source>
</reference>
<dbReference type="SMART" id="SM00387">
    <property type="entry name" value="HATPase_c"/>
    <property type="match status" value="1"/>
</dbReference>
<evidence type="ECO:0000256" key="8">
    <source>
        <dbReference type="ARBA" id="ARBA00022777"/>
    </source>
</evidence>
<feature type="domain" description="PAS" evidence="18">
    <location>
        <begin position="252"/>
        <end position="297"/>
    </location>
</feature>
<dbReference type="PANTHER" id="PTHR43047:SF72">
    <property type="entry name" value="OSMOSENSING HISTIDINE PROTEIN KINASE SLN1"/>
    <property type="match status" value="1"/>
</dbReference>
<feature type="transmembrane region" description="Helical" evidence="15">
    <location>
        <begin position="85"/>
        <end position="108"/>
    </location>
</feature>
<evidence type="ECO:0000313" key="22">
    <source>
        <dbReference type="Proteomes" id="UP001056386"/>
    </source>
</evidence>
<dbReference type="InterPro" id="IPR001789">
    <property type="entry name" value="Sig_transdc_resp-reg_receiver"/>
</dbReference>
<gene>
    <name evidence="19" type="ORF">I6H06_17205</name>
    <name evidence="20" type="ORF">NFI99_20125</name>
</gene>
<dbReference type="AlphaFoldDB" id="A0AAP9Y4I4"/>
<feature type="region of interest" description="Disordered" evidence="14">
    <location>
        <begin position="766"/>
        <end position="785"/>
    </location>
</feature>
<evidence type="ECO:0000313" key="21">
    <source>
        <dbReference type="Proteomes" id="UP000594892"/>
    </source>
</evidence>
<dbReference type="InterPro" id="IPR013767">
    <property type="entry name" value="PAS_fold"/>
</dbReference>
<dbReference type="GeneID" id="45697572"/>
<keyword evidence="8" id="KW-0418">Kinase</keyword>
<dbReference type="Pfam" id="PF00072">
    <property type="entry name" value="Response_reg"/>
    <property type="match status" value="1"/>
</dbReference>